<accession>A0A1X0S9Z7</accession>
<evidence type="ECO:0000313" key="3">
    <source>
        <dbReference type="Proteomes" id="UP000242381"/>
    </source>
</evidence>
<organism evidence="2 3">
    <name type="scientific">Rhizopus microsporus</name>
    <dbReference type="NCBI Taxonomy" id="58291"/>
    <lineage>
        <taxon>Eukaryota</taxon>
        <taxon>Fungi</taxon>
        <taxon>Fungi incertae sedis</taxon>
        <taxon>Mucoromycota</taxon>
        <taxon>Mucoromycotina</taxon>
        <taxon>Mucoromycetes</taxon>
        <taxon>Mucorales</taxon>
        <taxon>Mucorineae</taxon>
        <taxon>Rhizopodaceae</taxon>
        <taxon>Rhizopus</taxon>
    </lineage>
</organism>
<evidence type="ECO:0000313" key="2">
    <source>
        <dbReference type="EMBL" id="ORE21106.1"/>
    </source>
</evidence>
<protein>
    <submittedName>
        <fullName evidence="2">Uncharacterized protein</fullName>
    </submittedName>
</protein>
<reference evidence="2 3" key="1">
    <citation type="journal article" date="2016" name="Proc. Natl. Acad. Sci. U.S.A.">
        <title>Lipid metabolic changes in an early divergent fungus govern the establishment of a mutualistic symbiosis with endobacteria.</title>
        <authorList>
            <person name="Lastovetsky O.A."/>
            <person name="Gaspar M.L."/>
            <person name="Mondo S.J."/>
            <person name="LaButti K.M."/>
            <person name="Sandor L."/>
            <person name="Grigoriev I.V."/>
            <person name="Henry S.A."/>
            <person name="Pawlowska T.E."/>
        </authorList>
    </citation>
    <scope>NUCLEOTIDE SEQUENCE [LARGE SCALE GENOMIC DNA]</scope>
    <source>
        <strain evidence="2 3">ATCC 11559</strain>
    </source>
</reference>
<gene>
    <name evidence="2" type="ORF">BCV71DRAFT_232639</name>
</gene>
<evidence type="ECO:0000256" key="1">
    <source>
        <dbReference type="SAM" id="Phobius"/>
    </source>
</evidence>
<name>A0A1X0S9Z7_RHIZD</name>
<proteinExistence type="predicted"/>
<dbReference type="EMBL" id="KV921284">
    <property type="protein sequence ID" value="ORE21106.1"/>
    <property type="molecule type" value="Genomic_DNA"/>
</dbReference>
<keyword evidence="1" id="KW-0472">Membrane</keyword>
<dbReference type="AlphaFoldDB" id="A0A1X0S9Z7"/>
<keyword evidence="1" id="KW-0812">Transmembrane</keyword>
<keyword evidence="1" id="KW-1133">Transmembrane helix</keyword>
<sequence>MIMDDESFITNHILVLISAFARLLSYLSQFLHLWLSSSTSSGILLFYYSVKSALPRFLNILIGDYNDRIGHTLTQQKKSSNKITEIEAHGCKQLVLQLIYFQKHNNRAEQENKQMITLTESIEISIFSRKSLALQLGSLSMQSEDM</sequence>
<feature type="transmembrane region" description="Helical" evidence="1">
    <location>
        <begin position="7"/>
        <end position="25"/>
    </location>
</feature>
<dbReference type="Proteomes" id="UP000242381">
    <property type="component" value="Unassembled WGS sequence"/>
</dbReference>